<dbReference type="InterPro" id="IPR010280">
    <property type="entry name" value="U5_MeTrfase_fam"/>
</dbReference>
<feature type="binding site" evidence="6">
    <location>
        <position position="294"/>
    </location>
    <ligand>
        <name>S-adenosyl-L-methionine</name>
        <dbReference type="ChEBI" id="CHEBI:59789"/>
    </ligand>
</feature>
<gene>
    <name evidence="9" type="ORF">FM996_12085</name>
</gene>
<dbReference type="Proteomes" id="UP000316781">
    <property type="component" value="Unassembled WGS sequence"/>
</dbReference>
<dbReference type="PROSITE" id="PS50926">
    <property type="entry name" value="TRAM"/>
    <property type="match status" value="1"/>
</dbReference>
<dbReference type="InterPro" id="IPR029063">
    <property type="entry name" value="SAM-dependent_MTases_sf"/>
</dbReference>
<dbReference type="SUPFAM" id="SSF50249">
    <property type="entry name" value="Nucleic acid-binding proteins"/>
    <property type="match status" value="1"/>
</dbReference>
<dbReference type="Pfam" id="PF01938">
    <property type="entry name" value="TRAM"/>
    <property type="match status" value="1"/>
</dbReference>
<dbReference type="Gene3D" id="3.40.50.150">
    <property type="entry name" value="Vaccinia Virus protein VP39"/>
    <property type="match status" value="1"/>
</dbReference>
<evidence type="ECO:0000256" key="2">
    <source>
        <dbReference type="ARBA" id="ARBA00022603"/>
    </source>
</evidence>
<dbReference type="GO" id="GO:0051539">
    <property type="term" value="F:4 iron, 4 sulfur cluster binding"/>
    <property type="evidence" value="ECO:0007669"/>
    <property type="project" value="UniProtKB-KW"/>
</dbReference>
<feature type="binding site" evidence="6">
    <location>
        <position position="246"/>
    </location>
    <ligand>
        <name>S-adenosyl-L-methionine</name>
        <dbReference type="ChEBI" id="CHEBI:59789"/>
    </ligand>
</feature>
<dbReference type="SUPFAM" id="SSF53335">
    <property type="entry name" value="S-adenosyl-L-methionine-dependent methyltransferases"/>
    <property type="match status" value="1"/>
</dbReference>
<dbReference type="EMBL" id="VJMF01000046">
    <property type="protein sequence ID" value="TRL32451.1"/>
    <property type="molecule type" value="Genomic_DNA"/>
</dbReference>
<keyword evidence="1" id="KW-0004">4Fe-4S</keyword>
<dbReference type="PROSITE" id="PS01230">
    <property type="entry name" value="TRMA_1"/>
    <property type="match status" value="1"/>
</dbReference>
<dbReference type="GO" id="GO:0070041">
    <property type="term" value="F:rRNA (uridine-C5-)-methyltransferase activity"/>
    <property type="evidence" value="ECO:0007669"/>
    <property type="project" value="TreeGrafter"/>
</dbReference>
<feature type="active site" description="Nucleophile" evidence="6">
    <location>
        <position position="368"/>
    </location>
</feature>
<feature type="binding site" evidence="6">
    <location>
        <position position="342"/>
    </location>
    <ligand>
        <name>S-adenosyl-L-methionine</name>
        <dbReference type="ChEBI" id="CHEBI:59789"/>
    </ligand>
</feature>
<evidence type="ECO:0000313" key="9">
    <source>
        <dbReference type="EMBL" id="TRL32451.1"/>
    </source>
</evidence>
<dbReference type="Gene3D" id="2.40.50.1070">
    <property type="match status" value="1"/>
</dbReference>
<dbReference type="Pfam" id="PF05958">
    <property type="entry name" value="tRNA_U5-meth_tr"/>
    <property type="match status" value="1"/>
</dbReference>
<dbReference type="Gene3D" id="2.40.50.140">
    <property type="entry name" value="Nucleic acid-binding proteins"/>
    <property type="match status" value="1"/>
</dbReference>
<organism evidence="9 10">
    <name type="scientific">Methylosinus sporium</name>
    <dbReference type="NCBI Taxonomy" id="428"/>
    <lineage>
        <taxon>Bacteria</taxon>
        <taxon>Pseudomonadati</taxon>
        <taxon>Pseudomonadota</taxon>
        <taxon>Alphaproteobacteria</taxon>
        <taxon>Hyphomicrobiales</taxon>
        <taxon>Methylocystaceae</taxon>
        <taxon>Methylosinus</taxon>
    </lineage>
</organism>
<keyword evidence="5" id="KW-0411">Iron-sulfur</keyword>
<protein>
    <submittedName>
        <fullName evidence="9">Class I SAM-dependent RNA methyltransferase</fullName>
    </submittedName>
</protein>
<accession>A0A549SS62</accession>
<evidence type="ECO:0000259" key="8">
    <source>
        <dbReference type="PROSITE" id="PS50926"/>
    </source>
</evidence>
<sequence>MMLQRLTIERLGHKGEGVARTEDGLVFAAFALPGETVLAEVEGERARVVDILEPSPDRIEPFCPHYGVCGGCAVQTFAAPAYAQWKRGLAETALRNAGLDWPVEPLIDAHGAGRRRVTFHARYERGVAHVGFMRARSHDLVEIDVCPLLEPRLAGAPAAARALAQALALRGKPLDIAATAATGGLDIDIRGAGALEERETLALLELAESLDLARLANHGRLVTLRLPPGVMIGNIQVFPPPGAFLQATAEGEAAIARLVAKGVGDKAKNVADLFCGVGAFALRLAAQARVTAIDSDVAAVEALDRAARTARGLRPISAQARDLFRRPLDVQELNAFDAVVFDPPRAGSMAQAQALAASTVRRIVAVSCDPQSFARDAAILSKGGYAAKFITPIDQFRHSPHLELVALFERAAEAAPRRRLLSR</sequence>
<name>A0A549SS62_METSR</name>
<evidence type="ECO:0000256" key="4">
    <source>
        <dbReference type="ARBA" id="ARBA00022691"/>
    </source>
</evidence>
<evidence type="ECO:0000313" key="10">
    <source>
        <dbReference type="Proteomes" id="UP000316781"/>
    </source>
</evidence>
<feature type="active site" evidence="7">
    <location>
        <position position="368"/>
    </location>
</feature>
<feature type="domain" description="TRAM" evidence="8">
    <location>
        <begin position="1"/>
        <end position="53"/>
    </location>
</feature>
<dbReference type="AlphaFoldDB" id="A0A549SS62"/>
<dbReference type="PANTHER" id="PTHR11061">
    <property type="entry name" value="RNA M5U METHYLTRANSFERASE"/>
    <property type="match status" value="1"/>
</dbReference>
<evidence type="ECO:0000256" key="7">
    <source>
        <dbReference type="PROSITE-ProRule" id="PRU10015"/>
    </source>
</evidence>
<keyword evidence="1" id="KW-0479">Metal-binding</keyword>
<keyword evidence="4 6" id="KW-0949">S-adenosyl-L-methionine</keyword>
<comment type="similarity">
    <text evidence="6">Belongs to the class I-like SAM-binding methyltransferase superfamily. RNA M5U methyltransferase family.</text>
</comment>
<keyword evidence="2 6" id="KW-0489">Methyltransferase</keyword>
<proteinExistence type="inferred from homology"/>
<feature type="binding site" evidence="6">
    <location>
        <position position="274"/>
    </location>
    <ligand>
        <name>S-adenosyl-L-methionine</name>
        <dbReference type="ChEBI" id="CHEBI:59789"/>
    </ligand>
</feature>
<keyword evidence="1" id="KW-0408">Iron</keyword>
<keyword evidence="3 6" id="KW-0808">Transferase</keyword>
<dbReference type="CDD" id="cd02440">
    <property type="entry name" value="AdoMet_MTases"/>
    <property type="match status" value="1"/>
</dbReference>
<dbReference type="InterPro" id="IPR002792">
    <property type="entry name" value="TRAM_dom"/>
</dbReference>
<dbReference type="PANTHER" id="PTHR11061:SF49">
    <property type="entry name" value="23S RRNA (URACIL(1939)-C(5))-METHYLTRANSFERASE RLMD"/>
    <property type="match status" value="1"/>
</dbReference>
<reference evidence="9 10" key="1">
    <citation type="submission" date="2019-07" db="EMBL/GenBank/DDBJ databases">
        <title>Ln-dependent methylotrophs.</title>
        <authorList>
            <person name="Tani A."/>
        </authorList>
    </citation>
    <scope>NUCLEOTIDE SEQUENCE [LARGE SCALE GENOMIC DNA]</scope>
    <source>
        <strain evidence="9 10">SM89A</strain>
    </source>
</reference>
<evidence type="ECO:0000256" key="6">
    <source>
        <dbReference type="PROSITE-ProRule" id="PRU01024"/>
    </source>
</evidence>
<comment type="caution">
    <text evidence="9">The sequence shown here is derived from an EMBL/GenBank/DDBJ whole genome shotgun (WGS) entry which is preliminary data.</text>
</comment>
<dbReference type="InterPro" id="IPR012340">
    <property type="entry name" value="NA-bd_OB-fold"/>
</dbReference>
<evidence type="ECO:0000256" key="3">
    <source>
        <dbReference type="ARBA" id="ARBA00022679"/>
    </source>
</evidence>
<evidence type="ECO:0000256" key="1">
    <source>
        <dbReference type="ARBA" id="ARBA00022485"/>
    </source>
</evidence>
<dbReference type="GO" id="GO:0070475">
    <property type="term" value="P:rRNA base methylation"/>
    <property type="evidence" value="ECO:0007669"/>
    <property type="project" value="TreeGrafter"/>
</dbReference>
<dbReference type="InterPro" id="IPR030390">
    <property type="entry name" value="MeTrfase_TrmA_AS"/>
</dbReference>
<dbReference type="PROSITE" id="PS51687">
    <property type="entry name" value="SAM_MT_RNA_M5U"/>
    <property type="match status" value="1"/>
</dbReference>
<evidence type="ECO:0000256" key="5">
    <source>
        <dbReference type="ARBA" id="ARBA00023014"/>
    </source>
</evidence>